<evidence type="ECO:0000313" key="2">
    <source>
        <dbReference type="Proteomes" id="UP000254463"/>
    </source>
</evidence>
<organism evidence="1 2">
    <name type="scientific">Salmonella enterica</name>
    <name type="common">Salmonella choleraesuis</name>
    <dbReference type="NCBI Taxonomy" id="28901"/>
    <lineage>
        <taxon>Bacteria</taxon>
        <taxon>Pseudomonadati</taxon>
        <taxon>Pseudomonadota</taxon>
        <taxon>Gammaproteobacteria</taxon>
        <taxon>Enterobacterales</taxon>
        <taxon>Enterobacteriaceae</taxon>
        <taxon>Salmonella</taxon>
    </lineage>
</organism>
<dbReference type="EMBL" id="UGWV01000002">
    <property type="protein sequence ID" value="SUF97574.1"/>
    <property type="molecule type" value="Genomic_DNA"/>
</dbReference>
<protein>
    <submittedName>
        <fullName evidence="1">Uncharacterized protein</fullName>
    </submittedName>
</protein>
<gene>
    <name evidence="1" type="ORF">NCTC6385_04619</name>
</gene>
<accession>A0A7D8IWY5</accession>
<evidence type="ECO:0000313" key="1">
    <source>
        <dbReference type="EMBL" id="SUF97574.1"/>
    </source>
</evidence>
<sequence length="109" mass="11978">MSEFNETQPENKLYSYLLDTENKNRLDTLANAARLLYLLFDNGAESGSFSDGLPVKGVSAVFEILDKEIDGIKNSVYATGREFYPDRIAPPNSGKGADIHLIRGSESSC</sequence>
<dbReference type="Proteomes" id="UP000254463">
    <property type="component" value="Unassembled WGS sequence"/>
</dbReference>
<reference evidence="1 2" key="1">
    <citation type="submission" date="2018-06" db="EMBL/GenBank/DDBJ databases">
        <authorList>
            <consortium name="Pathogen Informatics"/>
            <person name="Doyle S."/>
        </authorList>
    </citation>
    <scope>NUCLEOTIDE SEQUENCE [LARGE SCALE GENOMIC DNA]</scope>
    <source>
        <strain evidence="1 2">NCTC6385</strain>
    </source>
</reference>
<name>A0A7D8IWY5_SALER</name>
<dbReference type="AlphaFoldDB" id="A0A7D8IWY5"/>
<proteinExistence type="predicted"/>